<keyword evidence="2" id="KW-1185">Reference proteome</keyword>
<protein>
    <submittedName>
        <fullName evidence="1">Uncharacterized protein</fullName>
    </submittedName>
</protein>
<evidence type="ECO:0000313" key="1">
    <source>
        <dbReference type="EMBL" id="MDT0543658.1"/>
    </source>
</evidence>
<dbReference type="Proteomes" id="UP001180754">
    <property type="component" value="Unassembled WGS sequence"/>
</dbReference>
<reference evidence="1" key="1">
    <citation type="submission" date="2024-05" db="EMBL/GenBank/DDBJ databases">
        <title>30 novel species of actinomycetes from the DSMZ collection.</title>
        <authorList>
            <person name="Nouioui I."/>
        </authorList>
    </citation>
    <scope>NUCLEOTIDE SEQUENCE</scope>
    <source>
        <strain evidence="1">DSM 41529</strain>
    </source>
</reference>
<dbReference type="RefSeq" id="WP_311724065.1">
    <property type="nucleotide sequence ID" value="NZ_JAVRFD010000005.1"/>
</dbReference>
<name>A0ABU2XFH0_9ACTN</name>
<organism evidence="1 2">
    <name type="scientific">Streptomyces lonegramiae</name>
    <dbReference type="NCBI Taxonomy" id="3075524"/>
    <lineage>
        <taxon>Bacteria</taxon>
        <taxon>Bacillati</taxon>
        <taxon>Actinomycetota</taxon>
        <taxon>Actinomycetes</taxon>
        <taxon>Kitasatosporales</taxon>
        <taxon>Streptomycetaceae</taxon>
        <taxon>Streptomyces</taxon>
    </lineage>
</organism>
<comment type="caution">
    <text evidence="1">The sequence shown here is derived from an EMBL/GenBank/DDBJ whole genome shotgun (WGS) entry which is preliminary data.</text>
</comment>
<proteinExistence type="predicted"/>
<accession>A0ABU2XFH0</accession>
<dbReference type="EMBL" id="JAVRFD010000005">
    <property type="protein sequence ID" value="MDT0543658.1"/>
    <property type="molecule type" value="Genomic_DNA"/>
</dbReference>
<gene>
    <name evidence="1" type="ORF">RND15_13160</name>
</gene>
<evidence type="ECO:0000313" key="2">
    <source>
        <dbReference type="Proteomes" id="UP001180754"/>
    </source>
</evidence>
<sequence>MLANPDLQIFPGKGMTCVLDPKRAACRLRSEEDSTRRTPDLDDCRPNCINIARTDRDIEHVLVQIERLRPLVDDPLAPAFRHAREQHELDRLERIVTAHGSTGEPHDGH</sequence>